<evidence type="ECO:0000313" key="2">
    <source>
        <dbReference type="Proteomes" id="UP000824469"/>
    </source>
</evidence>
<evidence type="ECO:0000313" key="1">
    <source>
        <dbReference type="EMBL" id="KAH9289837.1"/>
    </source>
</evidence>
<accession>A0AA38C4F7</accession>
<proteinExistence type="predicted"/>
<feature type="non-terminal residue" evidence="1">
    <location>
        <position position="56"/>
    </location>
</feature>
<dbReference type="Proteomes" id="UP000824469">
    <property type="component" value="Unassembled WGS sequence"/>
</dbReference>
<keyword evidence="2" id="KW-1185">Reference proteome</keyword>
<organism evidence="1 2">
    <name type="scientific">Taxus chinensis</name>
    <name type="common">Chinese yew</name>
    <name type="synonym">Taxus wallichiana var. chinensis</name>
    <dbReference type="NCBI Taxonomy" id="29808"/>
    <lineage>
        <taxon>Eukaryota</taxon>
        <taxon>Viridiplantae</taxon>
        <taxon>Streptophyta</taxon>
        <taxon>Embryophyta</taxon>
        <taxon>Tracheophyta</taxon>
        <taxon>Spermatophyta</taxon>
        <taxon>Pinopsida</taxon>
        <taxon>Pinidae</taxon>
        <taxon>Conifers II</taxon>
        <taxon>Cupressales</taxon>
        <taxon>Taxaceae</taxon>
        <taxon>Taxus</taxon>
    </lineage>
</organism>
<gene>
    <name evidence="1" type="ORF">KI387_033954</name>
</gene>
<sequence length="56" mass="6512">MCDKRSNLWQNLHWVPPRKGPHENFCGVEWGGWNLGCDVPDKFGRTGMEVQKNVKE</sequence>
<dbReference type="AlphaFoldDB" id="A0AA38C4F7"/>
<reference evidence="1 2" key="1">
    <citation type="journal article" date="2021" name="Nat. Plants">
        <title>The Taxus genome provides insights into paclitaxel biosynthesis.</title>
        <authorList>
            <person name="Xiong X."/>
            <person name="Gou J."/>
            <person name="Liao Q."/>
            <person name="Li Y."/>
            <person name="Zhou Q."/>
            <person name="Bi G."/>
            <person name="Li C."/>
            <person name="Du R."/>
            <person name="Wang X."/>
            <person name="Sun T."/>
            <person name="Guo L."/>
            <person name="Liang H."/>
            <person name="Lu P."/>
            <person name="Wu Y."/>
            <person name="Zhang Z."/>
            <person name="Ro D.K."/>
            <person name="Shang Y."/>
            <person name="Huang S."/>
            <person name="Yan J."/>
        </authorList>
    </citation>
    <scope>NUCLEOTIDE SEQUENCE [LARGE SCALE GENOMIC DNA]</scope>
    <source>
        <strain evidence="1">Ta-2019</strain>
    </source>
</reference>
<dbReference type="EMBL" id="JAHRHJ020003813">
    <property type="protein sequence ID" value="KAH9289837.1"/>
    <property type="molecule type" value="Genomic_DNA"/>
</dbReference>
<protein>
    <submittedName>
        <fullName evidence="1">Uncharacterized protein</fullName>
    </submittedName>
</protein>
<name>A0AA38C4F7_TAXCH</name>
<comment type="caution">
    <text evidence="1">The sequence shown here is derived from an EMBL/GenBank/DDBJ whole genome shotgun (WGS) entry which is preliminary data.</text>
</comment>